<comment type="domain">
    <text evidence="6">Histidine-containing phosphotransfer domain (HPt) contains an active histidine that mediates the phosphotransfer.</text>
</comment>
<evidence type="ECO:0000256" key="3">
    <source>
        <dbReference type="ARBA" id="ARBA00023012"/>
    </source>
</evidence>
<dbReference type="InterPro" id="IPR045871">
    <property type="entry name" value="AHP1-5/YPD1"/>
</dbReference>
<dbReference type="GO" id="GO:0009736">
    <property type="term" value="P:cytokinin-activated signaling pathway"/>
    <property type="evidence" value="ECO:0007669"/>
    <property type="project" value="UniProtKB-KW"/>
</dbReference>
<dbReference type="GO" id="GO:0080038">
    <property type="term" value="P:positive regulation of cytokinin-activated signaling pathway"/>
    <property type="evidence" value="ECO:0007669"/>
    <property type="project" value="UniProtKB-ARBA"/>
</dbReference>
<dbReference type="SUPFAM" id="SSF47226">
    <property type="entry name" value="Histidine-containing phosphotransfer domain, HPT domain"/>
    <property type="match status" value="1"/>
</dbReference>
<evidence type="ECO:0000256" key="5">
    <source>
        <dbReference type="ARBA" id="ARBA00057097"/>
    </source>
</evidence>
<dbReference type="PANTHER" id="PTHR28242:SF46">
    <property type="entry name" value="PSEUDO HISTIDINE-CONTAINING PHOSPHOTRANSFER PROTEIN 6"/>
    <property type="match status" value="1"/>
</dbReference>
<dbReference type="GO" id="GO:0000160">
    <property type="term" value="P:phosphorelay signal transduction system"/>
    <property type="evidence" value="ECO:0007669"/>
    <property type="project" value="UniProtKB-UniRule"/>
</dbReference>
<proteinExistence type="predicted"/>
<dbReference type="GO" id="GO:0005829">
    <property type="term" value="C:cytosol"/>
    <property type="evidence" value="ECO:0007669"/>
    <property type="project" value="UniProtKB-SubCell"/>
</dbReference>
<keyword evidence="2 6" id="KW-0932">Cytokinin signaling pathway</keyword>
<evidence type="ECO:0000256" key="6">
    <source>
        <dbReference type="RuleBase" id="RU369004"/>
    </source>
</evidence>
<evidence type="ECO:0000313" key="8">
    <source>
        <dbReference type="Proteomes" id="UP001085076"/>
    </source>
</evidence>
<keyword evidence="4" id="KW-0539">Nucleus</keyword>
<sequence length="156" mass="18406">MLGLGACNLEVDMNRLIELLFHQGVLDEQFMQLQHLQDESSPNFVYEVVTLYFRESEKLLRNLRALLYECTDYKKMGIHLNQMMGSSSSIVVKHVQNISVRLYFRPQSSNWIGCIQSLEVLEHEYFYLKNKLHEFLQIEQQRVIAAGVRYHPLLQQ</sequence>
<evidence type="ECO:0000313" key="7">
    <source>
        <dbReference type="EMBL" id="KAJ0961352.1"/>
    </source>
</evidence>
<dbReference type="FunFam" id="1.20.120.160:FF:000001">
    <property type="entry name" value="Histidine-containing phosphotransfer protein 1"/>
    <property type="match status" value="1"/>
</dbReference>
<evidence type="ECO:0000256" key="2">
    <source>
        <dbReference type="ARBA" id="ARBA00022864"/>
    </source>
</evidence>
<dbReference type="OrthoDB" id="1673781at2759"/>
<gene>
    <name evidence="7" type="ORF">J5N97_000559</name>
</gene>
<evidence type="ECO:0000256" key="4">
    <source>
        <dbReference type="ARBA" id="ARBA00023242"/>
    </source>
</evidence>
<comment type="subcellular location">
    <subcellularLocation>
        <location evidence="6">Cytoplasm</location>
        <location evidence="6">Cytosol</location>
    </subcellularLocation>
    <subcellularLocation>
        <location evidence="6">Nucleus</location>
    </subcellularLocation>
</comment>
<dbReference type="GO" id="GO:0043424">
    <property type="term" value="F:protein histidine kinase binding"/>
    <property type="evidence" value="ECO:0007669"/>
    <property type="project" value="UniProtKB-UniRule"/>
</dbReference>
<organism evidence="7 8">
    <name type="scientific">Dioscorea zingiberensis</name>
    <dbReference type="NCBI Taxonomy" id="325984"/>
    <lineage>
        <taxon>Eukaryota</taxon>
        <taxon>Viridiplantae</taxon>
        <taxon>Streptophyta</taxon>
        <taxon>Embryophyta</taxon>
        <taxon>Tracheophyta</taxon>
        <taxon>Spermatophyta</taxon>
        <taxon>Magnoliopsida</taxon>
        <taxon>Liliopsida</taxon>
        <taxon>Dioscoreales</taxon>
        <taxon>Dioscoreaceae</taxon>
        <taxon>Dioscorea</taxon>
    </lineage>
</organism>
<dbReference type="GO" id="GO:0005634">
    <property type="term" value="C:nucleus"/>
    <property type="evidence" value="ECO:0007669"/>
    <property type="project" value="UniProtKB-SubCell"/>
</dbReference>
<dbReference type="GO" id="GO:0009927">
    <property type="term" value="F:histidine phosphotransfer kinase activity"/>
    <property type="evidence" value="ECO:0007669"/>
    <property type="project" value="UniProtKB-UniRule"/>
</dbReference>
<keyword evidence="8" id="KW-1185">Reference proteome</keyword>
<dbReference type="InterPro" id="IPR036641">
    <property type="entry name" value="HPT_dom_sf"/>
</dbReference>
<dbReference type="Proteomes" id="UP001085076">
    <property type="component" value="Unassembled WGS sequence"/>
</dbReference>
<accession>A0A9D5H2X7</accession>
<name>A0A9D5H2X7_9LILI</name>
<comment type="caution">
    <text evidence="7">The sequence shown here is derived from an EMBL/GenBank/DDBJ whole genome shotgun (WGS) entry which is preliminary data.</text>
</comment>
<dbReference type="AlphaFoldDB" id="A0A9D5H2X7"/>
<dbReference type="Gene3D" id="1.20.120.160">
    <property type="entry name" value="HPT domain"/>
    <property type="match status" value="1"/>
</dbReference>
<protein>
    <recommendedName>
        <fullName evidence="6">Histidine-containing phosphotransfer protein</fullName>
    </recommendedName>
</protein>
<dbReference type="EMBL" id="JAGGNH010000026">
    <property type="protein sequence ID" value="KAJ0961352.1"/>
    <property type="molecule type" value="Genomic_DNA"/>
</dbReference>
<dbReference type="PANTHER" id="PTHR28242">
    <property type="entry name" value="PHOSPHORELAY INTERMEDIATE PROTEIN YPD1"/>
    <property type="match status" value="1"/>
</dbReference>
<comment type="function">
    <text evidence="5">Functions as a two-component phosphorelay mediators between cytokinin sensor histidine kinases and response regulators (B-type ARRs). Plays an important role in propagating cytokinin signal transduction through the multistep His-to-Asp phosphorelay. Functions as a positive regulator of the cytokinin signaling pathway. May play a regulatory role in salt and drought tolerance during plant development.</text>
</comment>
<keyword evidence="1" id="KW-0963">Cytoplasm</keyword>
<reference evidence="7 8" key="1">
    <citation type="journal article" date="2022" name="Hortic Res">
        <title>The genome of Dioscorea zingiberensis sheds light on the biosynthesis, origin and evolution of the medicinally important diosgenin saponins.</title>
        <authorList>
            <person name="Li Y."/>
            <person name="Tan C."/>
            <person name="Li Z."/>
            <person name="Guo J."/>
            <person name="Li S."/>
            <person name="Chen X."/>
            <person name="Wang C."/>
            <person name="Dai X."/>
            <person name="Yang H."/>
            <person name="Song W."/>
            <person name="Hou L."/>
            <person name="Xu J."/>
            <person name="Tong Z."/>
            <person name="Xu A."/>
            <person name="Yuan X."/>
            <person name="Wang W."/>
            <person name="Yang Q."/>
            <person name="Chen L."/>
            <person name="Sun Z."/>
            <person name="Wang K."/>
            <person name="Pan B."/>
            <person name="Chen J."/>
            <person name="Bao Y."/>
            <person name="Liu F."/>
            <person name="Qi X."/>
            <person name="Gang D.R."/>
            <person name="Wen J."/>
            <person name="Li J."/>
        </authorList>
    </citation>
    <scope>NUCLEOTIDE SEQUENCE [LARGE SCALE GENOMIC DNA]</scope>
    <source>
        <strain evidence="7">Dzin_1.0</strain>
    </source>
</reference>
<evidence type="ECO:0000256" key="1">
    <source>
        <dbReference type="ARBA" id="ARBA00022490"/>
    </source>
</evidence>
<keyword evidence="3 6" id="KW-0902">Two-component regulatory system</keyword>